<feature type="region of interest" description="Disordered" evidence="5">
    <location>
        <begin position="29"/>
        <end position="76"/>
    </location>
</feature>
<dbReference type="PANTHER" id="PTHR31383">
    <property type="entry name" value="OXIDATIVE STRESS-RESPONSE SERINE-RICH PROTEIN 1"/>
    <property type="match status" value="1"/>
</dbReference>
<dbReference type="PANTHER" id="PTHR31383:SF2">
    <property type="entry name" value="OXIDATIVE STRESS-RESPONSIVE SERINE-RICH PROTEIN 1"/>
    <property type="match status" value="1"/>
</dbReference>
<evidence type="ECO:0000256" key="4">
    <source>
        <dbReference type="ARBA" id="ARBA00031405"/>
    </source>
</evidence>
<evidence type="ECO:0000256" key="1">
    <source>
        <dbReference type="ARBA" id="ARBA00015005"/>
    </source>
</evidence>
<reference evidence="7" key="1">
    <citation type="submission" date="2025-08" db="UniProtKB">
        <authorList>
            <consortium name="RefSeq"/>
        </authorList>
    </citation>
    <scope>IDENTIFICATION</scope>
    <source>
        <tissue evidence="7">Gonad</tissue>
    </source>
</reference>
<dbReference type="InterPro" id="IPR008494">
    <property type="entry name" value="DUF776"/>
</dbReference>
<dbReference type="RefSeq" id="XP_019623892.1">
    <property type="nucleotide sequence ID" value="XM_019768333.1"/>
</dbReference>
<dbReference type="GeneID" id="109469748"/>
<dbReference type="AlphaFoldDB" id="A0A6P4YYK3"/>
<evidence type="ECO:0000313" key="7">
    <source>
        <dbReference type="RefSeq" id="XP_019623892.1"/>
    </source>
</evidence>
<dbReference type="GO" id="GO:0070301">
    <property type="term" value="P:cellular response to hydrogen peroxide"/>
    <property type="evidence" value="ECO:0007669"/>
    <property type="project" value="TreeGrafter"/>
</dbReference>
<gene>
    <name evidence="7" type="primary">LOC109469748</name>
</gene>
<keyword evidence="2" id="KW-0597">Phosphoprotein</keyword>
<sequence length="314" mass="35604">MAPADDDSTLEQELQVLFKKLRVDLDGKAVGITPLNHDPEQDERRTRKTKGTSRHNSGRKCLPSRPQSHRMEPYPSDGLDVQVLRKLRISSSQEAHRRTSGSKDDNVNSKEGLKLAGCVKVKDTCSVESNTVPKTEIKFLSLEKPNCEIGEKVRSCSSKSLKVEEGKDKAAVKPSFKTSAKVLNFERLVKEHKCKEASCLCKCKASPSVSRKDKQSFREHRELAVRKHLPEWHRKDSSWLVENLKKKGHVDKTTAQRANSKELSSYTKTKHKLERSCSQEARLDDTSIEDLAGYFDQLVYIPKKMSAMAEMMYT</sequence>
<name>A0A6P4YYK3_BRABE</name>
<proteinExistence type="predicted"/>
<protein>
    <recommendedName>
        <fullName evidence="1">Oxidative stress-responsive serine-rich protein 1</fullName>
    </recommendedName>
    <alternativeName>
        <fullName evidence="4">Oxidative stress-responsive protein 1</fullName>
    </alternativeName>
    <alternativeName>
        <fullName evidence="3">Peroxide-inducible transcript 1 protein</fullName>
    </alternativeName>
</protein>
<evidence type="ECO:0000256" key="5">
    <source>
        <dbReference type="SAM" id="MobiDB-lite"/>
    </source>
</evidence>
<dbReference type="KEGG" id="bbel:109469748"/>
<accession>A0A6P4YYK3</accession>
<evidence type="ECO:0000256" key="2">
    <source>
        <dbReference type="ARBA" id="ARBA00022553"/>
    </source>
</evidence>
<keyword evidence="6" id="KW-1185">Reference proteome</keyword>
<evidence type="ECO:0000256" key="3">
    <source>
        <dbReference type="ARBA" id="ARBA00029721"/>
    </source>
</evidence>
<evidence type="ECO:0000313" key="6">
    <source>
        <dbReference type="Proteomes" id="UP000515135"/>
    </source>
</evidence>
<dbReference type="Proteomes" id="UP000515135">
    <property type="component" value="Unplaced"/>
</dbReference>
<organism evidence="6 7">
    <name type="scientific">Branchiostoma belcheri</name>
    <name type="common">Amphioxus</name>
    <dbReference type="NCBI Taxonomy" id="7741"/>
    <lineage>
        <taxon>Eukaryota</taxon>
        <taxon>Metazoa</taxon>
        <taxon>Chordata</taxon>
        <taxon>Cephalochordata</taxon>
        <taxon>Leptocardii</taxon>
        <taxon>Amphioxiformes</taxon>
        <taxon>Branchiostomatidae</taxon>
        <taxon>Branchiostoma</taxon>
    </lineage>
</organism>
<feature type="compositionally biased region" description="Basic residues" evidence="5">
    <location>
        <begin position="46"/>
        <end position="58"/>
    </location>
</feature>
<dbReference type="OrthoDB" id="10045817at2759"/>